<evidence type="ECO:0000313" key="4">
    <source>
        <dbReference type="WBParaSite" id="SRAE_X000088200.1"/>
    </source>
</evidence>
<evidence type="ECO:0000313" key="3">
    <source>
        <dbReference type="Proteomes" id="UP000035682"/>
    </source>
</evidence>
<dbReference type="WBParaSite" id="SRAE_X000088200.1">
    <property type="protein sequence ID" value="SRAE_X000088200.1"/>
    <property type="gene ID" value="WBGene00266444"/>
</dbReference>
<dbReference type="WormBase" id="SRAE_X000088200">
    <property type="protein sequence ID" value="SRP03376"/>
    <property type="gene ID" value="WBGene00266444"/>
</dbReference>
<dbReference type="CTD" id="36383938"/>
<feature type="region of interest" description="Disordered" evidence="1">
    <location>
        <begin position="320"/>
        <end position="341"/>
    </location>
</feature>
<protein>
    <submittedName>
        <fullName evidence="2 4">Uncharacterized protein</fullName>
    </submittedName>
</protein>
<accession>A0A090N0Z7</accession>
<feature type="region of interest" description="Disordered" evidence="1">
    <location>
        <begin position="93"/>
        <end position="129"/>
    </location>
</feature>
<dbReference type="STRING" id="34506.A0A090N0Z7"/>
<sequence length="640" mass="72664">MNTNYMYQTYDGSQNQYQNNIDPRNRPNYVNIPNNNRNIQYQQTDINNPYNYGFITNPPPINGSLMMNQCPPNLQQNNKDNVNMQFTINKGAANVPSHLSSPYRRQDNKNNSGYTNKNKNSSSTKSPINDNWNLEYNMSQGGWNSHMNVSMGGINQSNNWEDINRLPPQNSNNYRNNNRNNFHEVNIQSNTNSQYSQQRNDIRNIKFPTINQPPNNHNISSCISNNDMNSGQFNPQLNQYGVPVSRSNTNFYNNSPVPINTVSKQNVGSKGNKNYGGRINYNYNNNQNTNRNIVPQNSVLPGKVGIFNVSEDSYWKNPNEENLKKQRDNGTSIWGDPEKNNSLPIRRWGIPSIPDLIEGNSSICDTKNTNVGSCKIIVATGWGDIEKKDDLKKNPKEFNKMSDESSLYNRDENHWSPGSGKGNTFETFSNNQDHDWNLTGNTNIYPDIIRGFQGNNVSTPSDEYSLNSSSQELLKIAVSKNLINKNLINKFYDPQSTVFMNNLLSLVSQAVMLDDKLGSTRRHDMDPNDFEQKQRYNSMIVEIAKVKNEIETLSENVTNRAFGNNISANSNLPSNYLIANVHKDINFAAFTDEYLFENISSTTNFHFDSATAAVSRSLANLDISGNGETPDHILHNDVWK</sequence>
<evidence type="ECO:0000313" key="2">
    <source>
        <dbReference type="EMBL" id="CEF71558.1"/>
    </source>
</evidence>
<dbReference type="EMBL" id="LN609530">
    <property type="protein sequence ID" value="CEF71558.1"/>
    <property type="molecule type" value="Genomic_DNA"/>
</dbReference>
<organism evidence="2">
    <name type="scientific">Strongyloides ratti</name>
    <name type="common">Parasitic roundworm</name>
    <dbReference type="NCBI Taxonomy" id="34506"/>
    <lineage>
        <taxon>Eukaryota</taxon>
        <taxon>Metazoa</taxon>
        <taxon>Ecdysozoa</taxon>
        <taxon>Nematoda</taxon>
        <taxon>Chromadorea</taxon>
        <taxon>Rhabditida</taxon>
        <taxon>Tylenchina</taxon>
        <taxon>Panagrolaimomorpha</taxon>
        <taxon>Strongyloidoidea</taxon>
        <taxon>Strongyloididae</taxon>
        <taxon>Strongyloides</taxon>
    </lineage>
</organism>
<dbReference type="Proteomes" id="UP000035682">
    <property type="component" value="Unplaced"/>
</dbReference>
<gene>
    <name evidence="2 4 5" type="ORF">SRAE_X000088200</name>
</gene>
<proteinExistence type="predicted"/>
<dbReference type="GeneID" id="36383938"/>
<reference evidence="2 3" key="1">
    <citation type="submission" date="2014-09" db="EMBL/GenBank/DDBJ databases">
        <authorList>
            <person name="Martin A.A."/>
        </authorList>
    </citation>
    <scope>NUCLEOTIDE SEQUENCE</scope>
    <source>
        <strain evidence="3">ED321</strain>
        <strain evidence="2">ED321 Heterogonic</strain>
    </source>
</reference>
<feature type="region of interest" description="Disordered" evidence="1">
    <location>
        <begin position="396"/>
        <end position="419"/>
    </location>
</feature>
<evidence type="ECO:0000256" key="1">
    <source>
        <dbReference type="SAM" id="MobiDB-lite"/>
    </source>
</evidence>
<dbReference type="OrthoDB" id="5818689at2759"/>
<dbReference type="RefSeq" id="XP_024510754.1">
    <property type="nucleotide sequence ID" value="XM_024645280.1"/>
</dbReference>
<name>A0A090N0Z7_STRRB</name>
<reference evidence="4" key="2">
    <citation type="submission" date="2020-12" db="UniProtKB">
        <authorList>
            <consortium name="WormBaseParasite"/>
        </authorList>
    </citation>
    <scope>IDENTIFICATION</scope>
</reference>
<evidence type="ECO:0000313" key="5">
    <source>
        <dbReference type="WormBase" id="SRAE_X000088200"/>
    </source>
</evidence>
<dbReference type="AlphaFoldDB" id="A0A090N0Z7"/>
<keyword evidence="3" id="KW-1185">Reference proteome</keyword>
<feature type="compositionally biased region" description="Basic and acidic residues" evidence="1">
    <location>
        <begin position="396"/>
        <end position="414"/>
    </location>
</feature>
<feature type="compositionally biased region" description="Low complexity" evidence="1">
    <location>
        <begin position="109"/>
        <end position="126"/>
    </location>
</feature>